<feature type="region of interest" description="Disordered" evidence="1">
    <location>
        <begin position="83"/>
        <end position="143"/>
    </location>
</feature>
<dbReference type="EMBL" id="JBHFFA010000002">
    <property type="protein sequence ID" value="KAL2643048.1"/>
    <property type="molecule type" value="Genomic_DNA"/>
</dbReference>
<feature type="region of interest" description="Disordered" evidence="1">
    <location>
        <begin position="1"/>
        <end position="46"/>
    </location>
</feature>
<reference evidence="2 3" key="1">
    <citation type="submission" date="2024-09" db="EMBL/GenBank/DDBJ databases">
        <title>Chromosome-scale assembly of Riccia fluitans.</title>
        <authorList>
            <person name="Paukszto L."/>
            <person name="Sawicki J."/>
            <person name="Karawczyk K."/>
            <person name="Piernik-Szablinska J."/>
            <person name="Szczecinska M."/>
            <person name="Mazdziarz M."/>
        </authorList>
    </citation>
    <scope>NUCLEOTIDE SEQUENCE [LARGE SCALE GENOMIC DNA]</scope>
    <source>
        <strain evidence="2">Rf_01</strain>
        <tissue evidence="2">Aerial parts of the thallus</tissue>
    </source>
</reference>
<evidence type="ECO:0000313" key="2">
    <source>
        <dbReference type="EMBL" id="KAL2643048.1"/>
    </source>
</evidence>
<dbReference type="Proteomes" id="UP001605036">
    <property type="component" value="Unassembled WGS sequence"/>
</dbReference>
<protein>
    <submittedName>
        <fullName evidence="2">Uncharacterized protein</fullName>
    </submittedName>
</protein>
<comment type="caution">
    <text evidence="2">The sequence shown here is derived from an EMBL/GenBank/DDBJ whole genome shotgun (WGS) entry which is preliminary data.</text>
</comment>
<sequence length="143" mass="16502">MLHRGETSSTIGDFTIRNSKSNKEGAKTRRDRSARTHRNLIDGIGETIRRESSDTIKSIAHSCHPHTTNMEHRQCTRAMKQLERVPPPNPNMQHETTVHLTDSPESHRTRSTCSIHNVHDEERVPPSNPIPHDHRQFPRSNRR</sequence>
<evidence type="ECO:0000313" key="3">
    <source>
        <dbReference type="Proteomes" id="UP001605036"/>
    </source>
</evidence>
<evidence type="ECO:0000256" key="1">
    <source>
        <dbReference type="SAM" id="MobiDB-lite"/>
    </source>
</evidence>
<keyword evidence="3" id="KW-1185">Reference proteome</keyword>
<dbReference type="AlphaFoldDB" id="A0ABD1Z5J0"/>
<gene>
    <name evidence="2" type="ORF">R1flu_010635</name>
</gene>
<feature type="compositionally biased region" description="Basic and acidic residues" evidence="1">
    <location>
        <begin position="21"/>
        <end position="34"/>
    </location>
</feature>
<feature type="compositionally biased region" description="Polar residues" evidence="1">
    <location>
        <begin position="91"/>
        <end position="100"/>
    </location>
</feature>
<organism evidence="2 3">
    <name type="scientific">Riccia fluitans</name>
    <dbReference type="NCBI Taxonomy" id="41844"/>
    <lineage>
        <taxon>Eukaryota</taxon>
        <taxon>Viridiplantae</taxon>
        <taxon>Streptophyta</taxon>
        <taxon>Embryophyta</taxon>
        <taxon>Marchantiophyta</taxon>
        <taxon>Marchantiopsida</taxon>
        <taxon>Marchantiidae</taxon>
        <taxon>Marchantiales</taxon>
        <taxon>Ricciaceae</taxon>
        <taxon>Riccia</taxon>
    </lineage>
</organism>
<accession>A0ABD1Z5J0</accession>
<name>A0ABD1Z5J0_9MARC</name>
<feature type="compositionally biased region" description="Polar residues" evidence="1">
    <location>
        <begin position="7"/>
        <end position="19"/>
    </location>
</feature>
<proteinExistence type="predicted"/>